<keyword evidence="2" id="KW-0067">ATP-binding</keyword>
<organism evidence="6 7">
    <name type="scientific">Pilimelia columellifera subsp. columellifera</name>
    <dbReference type="NCBI Taxonomy" id="706583"/>
    <lineage>
        <taxon>Bacteria</taxon>
        <taxon>Bacillati</taxon>
        <taxon>Actinomycetota</taxon>
        <taxon>Actinomycetes</taxon>
        <taxon>Micromonosporales</taxon>
        <taxon>Micromonosporaceae</taxon>
        <taxon>Pilimelia</taxon>
    </lineage>
</organism>
<feature type="region of interest" description="Disordered" evidence="4">
    <location>
        <begin position="301"/>
        <end position="326"/>
    </location>
</feature>
<evidence type="ECO:0000313" key="7">
    <source>
        <dbReference type="Proteomes" id="UP001499978"/>
    </source>
</evidence>
<dbReference type="InterPro" id="IPR011604">
    <property type="entry name" value="PDDEXK-like_dom_sf"/>
</dbReference>
<dbReference type="RefSeq" id="WP_344172585.1">
    <property type="nucleotide sequence ID" value="NZ_BAAARY010000011.1"/>
</dbReference>
<dbReference type="Proteomes" id="UP001499978">
    <property type="component" value="Unassembled WGS sequence"/>
</dbReference>
<evidence type="ECO:0000256" key="4">
    <source>
        <dbReference type="SAM" id="MobiDB-lite"/>
    </source>
</evidence>
<feature type="compositionally biased region" description="Polar residues" evidence="4">
    <location>
        <begin position="35"/>
        <end position="54"/>
    </location>
</feature>
<gene>
    <name evidence="6" type="ORF">GCM10010201_25410</name>
</gene>
<evidence type="ECO:0000256" key="2">
    <source>
        <dbReference type="ARBA" id="ARBA00022806"/>
    </source>
</evidence>
<proteinExistence type="predicted"/>
<evidence type="ECO:0000256" key="3">
    <source>
        <dbReference type="ARBA" id="ARBA00023204"/>
    </source>
</evidence>
<sequence>MTAETAAGPERHATTGGAKADEVRAGAVIGGNGPVTPTQRGRGNSTDTGPSLSPSRAADFKTCPLLYRLRSIDRIPERSTPEQVRGTLVHAVLERLFDLPAADRTVDAAVAMVPRQWQLLTEREPELAVVAGDGAADTEAFLAAARPLLEGYFAVEDPQRLEPAERESLVTAVVDGGLLLRGYVDRLDIAPGGALRVVDYKTGGAPREAFEARALFQLKFYALVLWRARGTVPAALRLLYLKDAQACDYRPDAEELDRFERTLIALWAAIERAREHRDFRPTPSRLCDWCDHQSRCPAFGGTPPPFPEDLSSPVLGRTGPPDDQPD</sequence>
<reference evidence="7" key="1">
    <citation type="journal article" date="2019" name="Int. J. Syst. Evol. Microbiol.">
        <title>The Global Catalogue of Microorganisms (GCM) 10K type strain sequencing project: providing services to taxonomists for standard genome sequencing and annotation.</title>
        <authorList>
            <consortium name="The Broad Institute Genomics Platform"/>
            <consortium name="The Broad Institute Genome Sequencing Center for Infectious Disease"/>
            <person name="Wu L."/>
            <person name="Ma J."/>
        </authorList>
    </citation>
    <scope>NUCLEOTIDE SEQUENCE [LARGE SCALE GENOMIC DNA]</scope>
    <source>
        <strain evidence="7">JCM 3367</strain>
    </source>
</reference>
<dbReference type="InterPro" id="IPR038726">
    <property type="entry name" value="PDDEXK_AddAB-type"/>
</dbReference>
<dbReference type="Gene3D" id="3.90.320.10">
    <property type="match status" value="1"/>
</dbReference>
<feature type="domain" description="PD-(D/E)XK endonuclease-like" evidence="5">
    <location>
        <begin position="51"/>
        <end position="297"/>
    </location>
</feature>
<keyword evidence="2" id="KW-0347">Helicase</keyword>
<keyword evidence="2" id="KW-0547">Nucleotide-binding</keyword>
<evidence type="ECO:0000313" key="6">
    <source>
        <dbReference type="EMBL" id="GAA2525630.1"/>
    </source>
</evidence>
<keyword evidence="6" id="KW-0378">Hydrolase</keyword>
<keyword evidence="1" id="KW-0227">DNA damage</keyword>
<dbReference type="EMBL" id="BAAARY010000011">
    <property type="protein sequence ID" value="GAA2525630.1"/>
    <property type="molecule type" value="Genomic_DNA"/>
</dbReference>
<comment type="caution">
    <text evidence="6">The sequence shown here is derived from an EMBL/GenBank/DDBJ whole genome shotgun (WGS) entry which is preliminary data.</text>
</comment>
<accession>A0ABP6AWB4</accession>
<feature type="compositionally biased region" description="Basic and acidic residues" evidence="4">
    <location>
        <begin position="9"/>
        <end position="24"/>
    </location>
</feature>
<protein>
    <submittedName>
        <fullName evidence="6">RecB family exonuclease</fullName>
    </submittedName>
</protein>
<dbReference type="GO" id="GO:0004527">
    <property type="term" value="F:exonuclease activity"/>
    <property type="evidence" value="ECO:0007669"/>
    <property type="project" value="UniProtKB-KW"/>
</dbReference>
<dbReference type="InterPro" id="IPR011335">
    <property type="entry name" value="Restrct_endonuc-II-like"/>
</dbReference>
<dbReference type="SUPFAM" id="SSF52980">
    <property type="entry name" value="Restriction endonuclease-like"/>
    <property type="match status" value="1"/>
</dbReference>
<evidence type="ECO:0000256" key="1">
    <source>
        <dbReference type="ARBA" id="ARBA00022763"/>
    </source>
</evidence>
<keyword evidence="7" id="KW-1185">Reference proteome</keyword>
<keyword evidence="3" id="KW-0234">DNA repair</keyword>
<keyword evidence="6" id="KW-0540">Nuclease</keyword>
<feature type="region of interest" description="Disordered" evidence="4">
    <location>
        <begin position="1"/>
        <end position="57"/>
    </location>
</feature>
<name>A0ABP6AWB4_9ACTN</name>
<keyword evidence="6" id="KW-0269">Exonuclease</keyword>
<dbReference type="Pfam" id="PF12705">
    <property type="entry name" value="PDDEXK_1"/>
    <property type="match status" value="1"/>
</dbReference>
<evidence type="ECO:0000259" key="5">
    <source>
        <dbReference type="Pfam" id="PF12705"/>
    </source>
</evidence>